<evidence type="ECO:0000313" key="6">
    <source>
        <dbReference type="EMBL" id="AGF48403.1"/>
    </source>
</evidence>
<dbReference type="Gene3D" id="3.30.300.70">
    <property type="entry name" value="RimP-like superfamily, N-terminal"/>
    <property type="match status" value="1"/>
</dbReference>
<dbReference type="HAMAP" id="MF_01077">
    <property type="entry name" value="RimP"/>
    <property type="match status" value="1"/>
</dbReference>
<dbReference type="Pfam" id="PF17384">
    <property type="entry name" value="DUF150_C"/>
    <property type="match status" value="1"/>
</dbReference>
<dbReference type="InterPro" id="IPR036847">
    <property type="entry name" value="RimP_C_sf"/>
</dbReference>
<dbReference type="InterPro" id="IPR028998">
    <property type="entry name" value="RimP_C"/>
</dbReference>
<dbReference type="InterPro" id="IPR028989">
    <property type="entry name" value="RimP_N"/>
</dbReference>
<sequence length="171" mass="19397">MVDLFALIKNSLHGIANDIELVDIERLSSGILRVTIDKTCGISIDDCEIVTRHLSCVFAAENIDYRQLEISSPGIDRPLRKESDFTRFSGERIVLKLNNPFDGQKVFHGILRVQNPLLLNNSSVTSPINTMFSIEFDDNEKKNNLKVINFNINDVCYAKLDPILDFKGRKQ</sequence>
<dbReference type="InterPro" id="IPR003728">
    <property type="entry name" value="Ribosome_maturation_RimP"/>
</dbReference>
<dbReference type="EMBL" id="CP003805">
    <property type="protein sequence ID" value="AGF48403.1"/>
    <property type="molecule type" value="Genomic_DNA"/>
</dbReference>
<dbReference type="RefSeq" id="WP_015397089.1">
    <property type="nucleotide sequence ID" value="NC_020299.1"/>
</dbReference>
<feature type="domain" description="Ribosome maturation factor RimP C-terminal" evidence="5">
    <location>
        <begin position="79"/>
        <end position="159"/>
    </location>
</feature>
<dbReference type="PANTHER" id="PTHR33867">
    <property type="entry name" value="RIBOSOME MATURATION FACTOR RIMP"/>
    <property type="match status" value="1"/>
</dbReference>
<evidence type="ECO:0000259" key="5">
    <source>
        <dbReference type="Pfam" id="PF17384"/>
    </source>
</evidence>
<dbReference type="eggNOG" id="COG0779">
    <property type="taxonomic scope" value="Bacteria"/>
</dbReference>
<dbReference type="Pfam" id="PF02576">
    <property type="entry name" value="RimP_N"/>
    <property type="match status" value="1"/>
</dbReference>
<comment type="subcellular location">
    <subcellularLocation>
        <location evidence="3">Cytoplasm</location>
    </subcellularLocation>
</comment>
<name>M1L735_9PROT</name>
<keyword evidence="7" id="KW-1185">Reference proteome</keyword>
<dbReference type="SUPFAM" id="SSF75420">
    <property type="entry name" value="YhbC-like, N-terminal domain"/>
    <property type="match status" value="1"/>
</dbReference>
<proteinExistence type="inferred from homology"/>
<dbReference type="STRING" id="1208920.CONE_0648"/>
<dbReference type="HOGENOM" id="CLU_070525_1_0_4"/>
<protein>
    <recommendedName>
        <fullName evidence="3">Ribosome maturation factor RimP</fullName>
    </recommendedName>
</protein>
<evidence type="ECO:0000256" key="1">
    <source>
        <dbReference type="ARBA" id="ARBA00022490"/>
    </source>
</evidence>
<evidence type="ECO:0000256" key="3">
    <source>
        <dbReference type="HAMAP-Rule" id="MF_01077"/>
    </source>
</evidence>
<dbReference type="PANTHER" id="PTHR33867:SF1">
    <property type="entry name" value="RIBOSOME MATURATION FACTOR RIMP"/>
    <property type="match status" value="1"/>
</dbReference>
<evidence type="ECO:0000259" key="4">
    <source>
        <dbReference type="Pfam" id="PF02576"/>
    </source>
</evidence>
<dbReference type="OrthoDB" id="9805006at2"/>
<keyword evidence="2 3" id="KW-0690">Ribosome biogenesis</keyword>
<dbReference type="PATRIC" id="fig|1208920.3.peg.393"/>
<dbReference type="AlphaFoldDB" id="M1L735"/>
<evidence type="ECO:0000313" key="7">
    <source>
        <dbReference type="Proteomes" id="UP000011541"/>
    </source>
</evidence>
<feature type="domain" description="Ribosome maturation factor RimP N-terminal" evidence="4">
    <location>
        <begin position="18"/>
        <end position="76"/>
    </location>
</feature>
<dbReference type="SUPFAM" id="SSF74942">
    <property type="entry name" value="YhbC-like, C-terminal domain"/>
    <property type="match status" value="1"/>
</dbReference>
<evidence type="ECO:0000256" key="2">
    <source>
        <dbReference type="ARBA" id="ARBA00022517"/>
    </source>
</evidence>
<dbReference type="KEGG" id="kon:CONE_0648"/>
<dbReference type="Gene3D" id="2.30.30.180">
    <property type="entry name" value="Ribosome maturation factor RimP, C-terminal domain"/>
    <property type="match status" value="1"/>
</dbReference>
<organism evidence="6 7">
    <name type="scientific">Candidatus Kinetoplastidibacterium stringomonadis TCC290E</name>
    <dbReference type="NCBI Taxonomy" id="1208920"/>
    <lineage>
        <taxon>Bacteria</taxon>
        <taxon>Pseudomonadati</taxon>
        <taxon>Pseudomonadota</taxon>
        <taxon>Betaproteobacteria</taxon>
        <taxon>Candidatus Kinetoplastidibacterium</taxon>
    </lineage>
</organism>
<accession>M1L735</accession>
<comment type="function">
    <text evidence="3">Required for maturation of 30S ribosomal subunits.</text>
</comment>
<reference evidence="6 7" key="1">
    <citation type="journal article" date="2013" name="Genome Biol. Evol.">
        <title>Genome evolution and phylogenomic analysis of candidatus kinetoplastibacterium, the betaproteobacterial endosymbionts of strigomonas and angomonas.</title>
        <authorList>
            <person name="Alves J.M."/>
            <person name="Serrano M.G."/>
            <person name="Maia da Silva F."/>
            <person name="Voegtly L.J."/>
            <person name="Matveyev A.V."/>
            <person name="Teixeira M.M."/>
            <person name="Camargo E.P."/>
            <person name="Buck G.A."/>
        </authorList>
    </citation>
    <scope>NUCLEOTIDE SEQUENCE [LARGE SCALE GENOMIC DNA]</scope>
    <source>
        <strain evidence="6 7">TCC290E</strain>
    </source>
</reference>
<gene>
    <name evidence="3" type="primary">rimP</name>
    <name evidence="6" type="ORF">CONE_0648</name>
</gene>
<dbReference type="Proteomes" id="UP000011541">
    <property type="component" value="Chromosome"/>
</dbReference>
<dbReference type="NCBIfam" id="NF000929">
    <property type="entry name" value="PRK00092.2-1"/>
    <property type="match status" value="1"/>
</dbReference>
<dbReference type="CDD" id="cd01734">
    <property type="entry name" value="YlxS_C"/>
    <property type="match status" value="1"/>
</dbReference>
<dbReference type="InterPro" id="IPR035956">
    <property type="entry name" value="RimP_N_sf"/>
</dbReference>
<dbReference type="GO" id="GO:0005829">
    <property type="term" value="C:cytosol"/>
    <property type="evidence" value="ECO:0007669"/>
    <property type="project" value="TreeGrafter"/>
</dbReference>
<keyword evidence="1 3" id="KW-0963">Cytoplasm</keyword>
<dbReference type="GO" id="GO:0000028">
    <property type="term" value="P:ribosomal small subunit assembly"/>
    <property type="evidence" value="ECO:0007669"/>
    <property type="project" value="TreeGrafter"/>
</dbReference>
<dbReference type="GO" id="GO:0006412">
    <property type="term" value="P:translation"/>
    <property type="evidence" value="ECO:0007669"/>
    <property type="project" value="TreeGrafter"/>
</dbReference>
<comment type="similarity">
    <text evidence="3">Belongs to the RimP family.</text>
</comment>